<dbReference type="AlphaFoldDB" id="A0A9P0PHC8"/>
<keyword evidence="3" id="KW-1185">Reference proteome</keyword>
<protein>
    <submittedName>
        <fullName evidence="2">Uncharacterized protein</fullName>
    </submittedName>
</protein>
<proteinExistence type="predicted"/>
<dbReference type="EMBL" id="CAKOFQ010006898">
    <property type="protein sequence ID" value="CAH1980674.1"/>
    <property type="molecule type" value="Genomic_DNA"/>
</dbReference>
<feature type="non-terminal residue" evidence="2">
    <location>
        <position position="87"/>
    </location>
</feature>
<name>A0A9P0PHC8_ACAOB</name>
<evidence type="ECO:0000256" key="1">
    <source>
        <dbReference type="SAM" id="MobiDB-lite"/>
    </source>
</evidence>
<feature type="compositionally biased region" description="Basic and acidic residues" evidence="1">
    <location>
        <begin position="66"/>
        <end position="80"/>
    </location>
</feature>
<sequence length="87" mass="10137">CLSCRYESQTIPKDKCYFYAKNEELISLDPTEIAEVDTPTLKDKIEAEKFIPLRFSQNGYEEEDIERGSNKGICQEEKGNIKKQRRS</sequence>
<evidence type="ECO:0000313" key="2">
    <source>
        <dbReference type="EMBL" id="CAH1980674.1"/>
    </source>
</evidence>
<evidence type="ECO:0000313" key="3">
    <source>
        <dbReference type="Proteomes" id="UP001152888"/>
    </source>
</evidence>
<dbReference type="Proteomes" id="UP001152888">
    <property type="component" value="Unassembled WGS sequence"/>
</dbReference>
<organism evidence="2 3">
    <name type="scientific">Acanthoscelides obtectus</name>
    <name type="common">Bean weevil</name>
    <name type="synonym">Bruchus obtectus</name>
    <dbReference type="NCBI Taxonomy" id="200917"/>
    <lineage>
        <taxon>Eukaryota</taxon>
        <taxon>Metazoa</taxon>
        <taxon>Ecdysozoa</taxon>
        <taxon>Arthropoda</taxon>
        <taxon>Hexapoda</taxon>
        <taxon>Insecta</taxon>
        <taxon>Pterygota</taxon>
        <taxon>Neoptera</taxon>
        <taxon>Endopterygota</taxon>
        <taxon>Coleoptera</taxon>
        <taxon>Polyphaga</taxon>
        <taxon>Cucujiformia</taxon>
        <taxon>Chrysomeloidea</taxon>
        <taxon>Chrysomelidae</taxon>
        <taxon>Bruchinae</taxon>
        <taxon>Bruchini</taxon>
        <taxon>Acanthoscelides</taxon>
    </lineage>
</organism>
<gene>
    <name evidence="2" type="ORF">ACAOBT_LOCUS14111</name>
</gene>
<accession>A0A9P0PHC8</accession>
<reference evidence="2" key="1">
    <citation type="submission" date="2022-03" db="EMBL/GenBank/DDBJ databases">
        <authorList>
            <person name="Sayadi A."/>
        </authorList>
    </citation>
    <scope>NUCLEOTIDE SEQUENCE</scope>
</reference>
<feature type="region of interest" description="Disordered" evidence="1">
    <location>
        <begin position="61"/>
        <end position="87"/>
    </location>
</feature>
<comment type="caution">
    <text evidence="2">The sequence shown here is derived from an EMBL/GenBank/DDBJ whole genome shotgun (WGS) entry which is preliminary data.</text>
</comment>